<proteinExistence type="predicted"/>
<organism evidence="1">
    <name type="scientific">Picea glauca</name>
    <name type="common">White spruce</name>
    <name type="synonym">Pinus glauca</name>
    <dbReference type="NCBI Taxonomy" id="3330"/>
    <lineage>
        <taxon>Eukaryota</taxon>
        <taxon>Viridiplantae</taxon>
        <taxon>Streptophyta</taxon>
        <taxon>Embryophyta</taxon>
        <taxon>Tracheophyta</taxon>
        <taxon>Spermatophyta</taxon>
        <taxon>Pinopsida</taxon>
        <taxon>Pinidae</taxon>
        <taxon>Conifers I</taxon>
        <taxon>Pinales</taxon>
        <taxon>Pinaceae</taxon>
        <taxon>Picea</taxon>
    </lineage>
</organism>
<dbReference type="EMBL" id="LKAM01000003">
    <property type="protein sequence ID" value="KUM49167.1"/>
    <property type="molecule type" value="Genomic_DNA"/>
</dbReference>
<comment type="caution">
    <text evidence="1">The sequence shown here is derived from an EMBL/GenBank/DDBJ whole genome shotgun (WGS) entry which is preliminary data.</text>
</comment>
<accession>A0A101M1G5</accession>
<name>A0A101M1G5_PICGL</name>
<evidence type="ECO:0000313" key="1">
    <source>
        <dbReference type="EMBL" id="KUM49167.1"/>
    </source>
</evidence>
<keyword evidence="1" id="KW-0496">Mitochondrion</keyword>
<reference evidence="1" key="1">
    <citation type="journal article" date="2015" name="Genome Biol. Evol.">
        <title>Organellar Genomes of White Spruce (Picea glauca): Assembly and Annotation.</title>
        <authorList>
            <person name="Jackman S.D."/>
            <person name="Warren R.L."/>
            <person name="Gibb E.A."/>
            <person name="Vandervalk B.P."/>
            <person name="Mohamadi H."/>
            <person name="Chu J."/>
            <person name="Raymond A."/>
            <person name="Pleasance S."/>
            <person name="Coope R."/>
            <person name="Wildung M.R."/>
            <person name="Ritland C.E."/>
            <person name="Bousquet J."/>
            <person name="Jones S.J."/>
            <person name="Bohlmann J."/>
            <person name="Birol I."/>
        </authorList>
    </citation>
    <scope>NUCLEOTIDE SEQUENCE [LARGE SCALE GENOMIC DNA]</scope>
    <source>
        <tissue evidence="1">Flushing bud</tissue>
    </source>
</reference>
<geneLocation type="mitochondrion" evidence="1"/>
<sequence>MIAGSARAGEDTGFAFTLSTKSGINYKLLDQEQSVQGQLLDQRAGETAT</sequence>
<dbReference type="AlphaFoldDB" id="A0A101M1G5"/>
<protein>
    <submittedName>
        <fullName evidence="1">Uncharacterized protein</fullName>
    </submittedName>
</protein>
<gene>
    <name evidence="1" type="ORF">ABT39_MTgene3716</name>
</gene>